<dbReference type="RefSeq" id="WP_064540024.1">
    <property type="nucleotide sequence ID" value="NZ_LXEQ01000001.1"/>
</dbReference>
<feature type="region of interest" description="Disordered" evidence="1">
    <location>
        <begin position="1"/>
        <end position="41"/>
    </location>
</feature>
<evidence type="ECO:0000256" key="1">
    <source>
        <dbReference type="SAM" id="MobiDB-lite"/>
    </source>
</evidence>
<accession>A0ABX2WED0</accession>
<dbReference type="EMBL" id="LXEQ01000001">
    <property type="protein sequence ID" value="OAT33425.1"/>
    <property type="molecule type" value="Genomic_DNA"/>
</dbReference>
<sequence>MEAKNDVLESKEYQHGRVASREHKAWRHTTTRINPDSGKPEDEKFVQVVNEHNITWKYAVNGSLVEKRVEQLITAAAQYRNEAMSESNN</sequence>
<evidence type="ECO:0000313" key="2">
    <source>
        <dbReference type="EMBL" id="OAT33425.1"/>
    </source>
</evidence>
<comment type="caution">
    <text evidence="2">The sequence shown here is derived from an EMBL/GenBank/DDBJ whole genome shotgun (WGS) entry which is preliminary data.</text>
</comment>
<dbReference type="Proteomes" id="UP000078407">
    <property type="component" value="Unassembled WGS sequence"/>
</dbReference>
<proteinExistence type="predicted"/>
<gene>
    <name evidence="2" type="ORF">M976_00172</name>
</gene>
<name>A0ABX2WED0_9ENTR</name>
<keyword evidence="3" id="KW-1185">Reference proteome</keyword>
<organism evidence="2 3">
    <name type="scientific">Buttiauxella ferragutiae ATCC 51602</name>
    <dbReference type="NCBI Taxonomy" id="1354252"/>
    <lineage>
        <taxon>Bacteria</taxon>
        <taxon>Pseudomonadati</taxon>
        <taxon>Pseudomonadota</taxon>
        <taxon>Gammaproteobacteria</taxon>
        <taxon>Enterobacterales</taxon>
        <taxon>Enterobacteriaceae</taxon>
        <taxon>Buttiauxella</taxon>
    </lineage>
</organism>
<evidence type="ECO:0000313" key="3">
    <source>
        <dbReference type="Proteomes" id="UP000078407"/>
    </source>
</evidence>
<feature type="compositionally biased region" description="Basic and acidic residues" evidence="1">
    <location>
        <begin position="1"/>
        <end position="23"/>
    </location>
</feature>
<protein>
    <submittedName>
        <fullName evidence="2">Uncharacterized protein</fullName>
    </submittedName>
</protein>
<reference evidence="2 3" key="1">
    <citation type="submission" date="2016-04" db="EMBL/GenBank/DDBJ databases">
        <title>ATOL: Assembling a taxonomically balanced genome-scale reconstruction of the evolutionary history of the Enterobacteriaceae.</title>
        <authorList>
            <person name="Plunkett G.III."/>
            <person name="Neeno-Eckwall E.C."/>
            <person name="Glasner J.D."/>
            <person name="Perna N.T."/>
        </authorList>
    </citation>
    <scope>NUCLEOTIDE SEQUENCE [LARGE SCALE GENOMIC DNA]</scope>
    <source>
        <strain evidence="2 3">ATCC 51602</strain>
    </source>
</reference>